<dbReference type="AlphaFoldDB" id="A0A1I4SUG1"/>
<keyword evidence="2" id="KW-1185">Reference proteome</keyword>
<dbReference type="Proteomes" id="UP000199611">
    <property type="component" value="Unassembled WGS sequence"/>
</dbReference>
<protein>
    <submittedName>
        <fullName evidence="1">Uncharacterized protein</fullName>
    </submittedName>
</protein>
<proteinExistence type="predicted"/>
<evidence type="ECO:0000313" key="2">
    <source>
        <dbReference type="Proteomes" id="UP000199611"/>
    </source>
</evidence>
<evidence type="ECO:0000313" key="1">
    <source>
        <dbReference type="EMBL" id="SFM68126.1"/>
    </source>
</evidence>
<accession>A0A1I4SUG1</accession>
<name>A0A1I4SUG1_9BACT</name>
<gene>
    <name evidence="1" type="ORF">SAMN05660836_01172</name>
</gene>
<dbReference type="STRING" id="39841.SAMN05660836_01172"/>
<dbReference type="EMBL" id="FOUU01000002">
    <property type="protein sequence ID" value="SFM68126.1"/>
    <property type="molecule type" value="Genomic_DNA"/>
</dbReference>
<organism evidence="1 2">
    <name type="scientific">Thermodesulforhabdus norvegica</name>
    <dbReference type="NCBI Taxonomy" id="39841"/>
    <lineage>
        <taxon>Bacteria</taxon>
        <taxon>Pseudomonadati</taxon>
        <taxon>Thermodesulfobacteriota</taxon>
        <taxon>Syntrophobacteria</taxon>
        <taxon>Syntrophobacterales</taxon>
        <taxon>Thermodesulforhabdaceae</taxon>
        <taxon>Thermodesulforhabdus</taxon>
    </lineage>
</organism>
<dbReference type="RefSeq" id="WP_093394174.1">
    <property type="nucleotide sequence ID" value="NZ_FOUU01000002.1"/>
</dbReference>
<reference evidence="1 2" key="1">
    <citation type="submission" date="2016-10" db="EMBL/GenBank/DDBJ databases">
        <authorList>
            <person name="de Groot N.N."/>
        </authorList>
    </citation>
    <scope>NUCLEOTIDE SEQUENCE [LARGE SCALE GENOMIC DNA]</scope>
    <source>
        <strain evidence="1 2">DSM 9990</strain>
    </source>
</reference>
<sequence length="70" mass="7810">MHECKYDNVLGRIEAKLEAMHEDIGELKIDMREIRGRVRYLEGKSLLMGALGAGLSITAAKLKAVIELLK</sequence>